<accession>A0ABW9RMT1</accession>
<dbReference type="Proteomes" id="UP000798808">
    <property type="component" value="Unassembled WGS sequence"/>
</dbReference>
<keyword evidence="1" id="KW-0472">Membrane</keyword>
<dbReference type="RefSeq" id="WP_155170719.1">
    <property type="nucleotide sequence ID" value="NZ_BAAAFL010000068.1"/>
</dbReference>
<feature type="transmembrane region" description="Helical" evidence="1">
    <location>
        <begin position="21"/>
        <end position="39"/>
    </location>
</feature>
<dbReference type="Pfam" id="PF03929">
    <property type="entry name" value="PepSY_TM"/>
    <property type="match status" value="1"/>
</dbReference>
<dbReference type="EMBL" id="SMLW01000442">
    <property type="protein sequence ID" value="MTI24679.1"/>
    <property type="molecule type" value="Genomic_DNA"/>
</dbReference>
<feature type="transmembrane region" description="Helical" evidence="1">
    <location>
        <begin position="136"/>
        <end position="159"/>
    </location>
</feature>
<sequence>MSFKLNKKLFFRIHSWIGIKLSILFFIVCFSGTLATLSHEMDWLFIPEMRAIPQDKLASKNEIVRNIQAQYPNGRIQFWSATEEPYLCDIVYIIDEGELTYGFVNRYTGALQGHANLTFARFFRDLHYYLFIPFQIGHFTVLIFAFLLLISFVTALLFYKKWYKKLFQLTINKGPLVFFRSLHRLVGVWSVPFTLLFSITGIWYFIERANIGGVSDIANTSSPEAVDTVRLAEGQILSYSVNYDSAIAVAQQEIPSLVIKDILPPSAPGKPLYVNGTSGVPLVRNRANRVYLDPFTYEVLKVQRAESLNTVTWLNDIADPLHFGYWGGLTTKIIWFVFGLGISSLILTGIWISLKRKMKSKAKQKAIKMGGWIYVNGFVYGTLLVFMYFMLIDRYNASAMALATITAGWLAFIALAWYIFIHKLKAD</sequence>
<evidence type="ECO:0000313" key="2">
    <source>
        <dbReference type="EMBL" id="MTI24679.1"/>
    </source>
</evidence>
<name>A0ABW9RMT1_9BACT</name>
<feature type="transmembrane region" description="Helical" evidence="1">
    <location>
        <begin position="373"/>
        <end position="391"/>
    </location>
</feature>
<gene>
    <name evidence="2" type="ORF">E1163_06955</name>
</gene>
<organism evidence="2 3">
    <name type="scientific">Fulvivirga kasyanovii</name>
    <dbReference type="NCBI Taxonomy" id="396812"/>
    <lineage>
        <taxon>Bacteria</taxon>
        <taxon>Pseudomonadati</taxon>
        <taxon>Bacteroidota</taxon>
        <taxon>Cytophagia</taxon>
        <taxon>Cytophagales</taxon>
        <taxon>Fulvivirgaceae</taxon>
        <taxon>Fulvivirga</taxon>
    </lineage>
</organism>
<evidence type="ECO:0000256" key="1">
    <source>
        <dbReference type="SAM" id="Phobius"/>
    </source>
</evidence>
<evidence type="ECO:0000313" key="3">
    <source>
        <dbReference type="Proteomes" id="UP000798808"/>
    </source>
</evidence>
<comment type="caution">
    <text evidence="2">The sequence shown here is derived from an EMBL/GenBank/DDBJ whole genome shotgun (WGS) entry which is preliminary data.</text>
</comment>
<dbReference type="PANTHER" id="PTHR34219:SF8">
    <property type="entry name" value="PEPSY DOMAIN-CONTAINING PROTEIN"/>
    <property type="match status" value="1"/>
</dbReference>
<keyword evidence="3" id="KW-1185">Reference proteome</keyword>
<feature type="transmembrane region" description="Helical" evidence="1">
    <location>
        <begin position="185"/>
        <end position="206"/>
    </location>
</feature>
<protein>
    <submittedName>
        <fullName evidence="2">PepSY domain-containing protein</fullName>
    </submittedName>
</protein>
<dbReference type="PANTHER" id="PTHR34219">
    <property type="entry name" value="IRON-REGULATED INNER MEMBRANE PROTEIN-RELATED"/>
    <property type="match status" value="1"/>
</dbReference>
<reference evidence="2 3" key="1">
    <citation type="submission" date="2019-02" db="EMBL/GenBank/DDBJ databases">
        <authorList>
            <person name="Goldberg S.R."/>
            <person name="Haltli B.A."/>
            <person name="Correa H."/>
            <person name="Russell K.G."/>
        </authorList>
    </citation>
    <scope>NUCLEOTIDE SEQUENCE [LARGE SCALE GENOMIC DNA]</scope>
    <source>
        <strain evidence="2 3">JCM 16186</strain>
    </source>
</reference>
<dbReference type="InterPro" id="IPR005625">
    <property type="entry name" value="PepSY-ass_TM"/>
</dbReference>
<feature type="transmembrane region" description="Helical" evidence="1">
    <location>
        <begin position="397"/>
        <end position="421"/>
    </location>
</feature>
<proteinExistence type="predicted"/>
<feature type="transmembrane region" description="Helical" evidence="1">
    <location>
        <begin position="333"/>
        <end position="352"/>
    </location>
</feature>
<keyword evidence="1" id="KW-0812">Transmembrane</keyword>
<keyword evidence="1" id="KW-1133">Transmembrane helix</keyword>